<evidence type="ECO:0000313" key="11">
    <source>
        <dbReference type="EMBL" id="KAF5207767.1"/>
    </source>
</evidence>
<evidence type="ECO:0000259" key="10">
    <source>
        <dbReference type="PROSITE" id="PS50011"/>
    </source>
</evidence>
<reference evidence="11 12" key="1">
    <citation type="submission" date="2020-06" db="EMBL/GenBank/DDBJ databases">
        <title>Transcriptomic and genomic resources for Thalictrum thalictroides and T. hernandezii: Facilitating candidate gene discovery in an emerging model plant lineage.</title>
        <authorList>
            <person name="Arias T."/>
            <person name="Riano-Pachon D.M."/>
            <person name="Di Stilio V.S."/>
        </authorList>
    </citation>
    <scope>NUCLEOTIDE SEQUENCE [LARGE SCALE GENOMIC DNA]</scope>
    <source>
        <strain evidence="12">cv. WT478/WT964</strain>
        <tissue evidence="11">Leaves</tissue>
    </source>
</reference>
<dbReference type="GO" id="GO:0005634">
    <property type="term" value="C:nucleus"/>
    <property type="evidence" value="ECO:0007669"/>
    <property type="project" value="TreeGrafter"/>
</dbReference>
<feature type="non-terminal residue" evidence="11">
    <location>
        <position position="1"/>
    </location>
</feature>
<evidence type="ECO:0000256" key="5">
    <source>
        <dbReference type="ARBA" id="ARBA00022741"/>
    </source>
</evidence>
<keyword evidence="3" id="KW-0723">Serine/threonine-protein kinase</keyword>
<feature type="domain" description="Protein kinase" evidence="10">
    <location>
        <begin position="1"/>
        <end position="144"/>
    </location>
</feature>
<dbReference type="OrthoDB" id="1732493at2759"/>
<keyword evidence="5" id="KW-0547">Nucleotide-binding</keyword>
<evidence type="ECO:0000256" key="2">
    <source>
        <dbReference type="ARBA" id="ARBA00012425"/>
    </source>
</evidence>
<dbReference type="Gene3D" id="1.10.510.10">
    <property type="entry name" value="Transferase(Phosphotransferase) domain 1"/>
    <property type="match status" value="1"/>
</dbReference>
<dbReference type="InterPro" id="IPR011009">
    <property type="entry name" value="Kinase-like_dom_sf"/>
</dbReference>
<evidence type="ECO:0000256" key="3">
    <source>
        <dbReference type="ARBA" id="ARBA00022527"/>
    </source>
</evidence>
<dbReference type="PANTHER" id="PTHR24056:SF171">
    <property type="entry name" value="CYCLIN-DEPENDENT KINASE 20"/>
    <property type="match status" value="1"/>
</dbReference>
<dbReference type="GO" id="GO:0005524">
    <property type="term" value="F:ATP binding"/>
    <property type="evidence" value="ECO:0007669"/>
    <property type="project" value="UniProtKB-KW"/>
</dbReference>
<evidence type="ECO:0000256" key="6">
    <source>
        <dbReference type="ARBA" id="ARBA00022777"/>
    </source>
</evidence>
<keyword evidence="4" id="KW-0808">Transferase</keyword>
<dbReference type="InterPro" id="IPR000719">
    <property type="entry name" value="Prot_kinase_dom"/>
</dbReference>
<dbReference type="SMART" id="SM00220">
    <property type="entry name" value="S_TKc"/>
    <property type="match status" value="1"/>
</dbReference>
<gene>
    <name evidence="11" type="ORF">FRX31_002646</name>
</gene>
<dbReference type="AlphaFoldDB" id="A0A7J6XFE2"/>
<accession>A0A7J6XFE2</accession>
<keyword evidence="12" id="KW-1185">Reference proteome</keyword>
<dbReference type="EMBL" id="JABWDY010000990">
    <property type="protein sequence ID" value="KAF5207767.1"/>
    <property type="molecule type" value="Genomic_DNA"/>
</dbReference>
<evidence type="ECO:0000256" key="8">
    <source>
        <dbReference type="ARBA" id="ARBA00047811"/>
    </source>
</evidence>
<dbReference type="PANTHER" id="PTHR24056">
    <property type="entry name" value="CELL DIVISION PROTEIN KINASE"/>
    <property type="match status" value="1"/>
</dbReference>
<keyword evidence="7" id="KW-0067">ATP-binding</keyword>
<dbReference type="PROSITE" id="PS00108">
    <property type="entry name" value="PROTEIN_KINASE_ST"/>
    <property type="match status" value="1"/>
</dbReference>
<dbReference type="Pfam" id="PF00069">
    <property type="entry name" value="Pkinase"/>
    <property type="match status" value="1"/>
</dbReference>
<sequence>IYKARRLSDNLIVALKEIRDYQSAYREIEALQILQDSPNVVNLIEYFWRENEDFVLVLEYLRTDLSFVIKEAKSNWENGITLGEIKRWMIQILNGVDACHRNSIVHRDLKPANLLINDDGVNKLADFGQSITKACVVPVHILES</sequence>
<evidence type="ECO:0000256" key="9">
    <source>
        <dbReference type="ARBA" id="ARBA00048367"/>
    </source>
</evidence>
<evidence type="ECO:0000256" key="4">
    <source>
        <dbReference type="ARBA" id="ARBA00022679"/>
    </source>
</evidence>
<dbReference type="PROSITE" id="PS50011">
    <property type="entry name" value="PROTEIN_KINASE_DOM"/>
    <property type="match status" value="1"/>
</dbReference>
<dbReference type="Proteomes" id="UP000554482">
    <property type="component" value="Unassembled WGS sequence"/>
</dbReference>
<protein>
    <recommendedName>
        <fullName evidence="2">cyclin-dependent kinase</fullName>
        <ecNumber evidence="2">2.7.11.22</ecNumber>
    </recommendedName>
</protein>
<dbReference type="EC" id="2.7.11.22" evidence="2"/>
<comment type="catalytic activity">
    <reaction evidence="8">
        <text>L-threonyl-[protein] + ATP = O-phospho-L-threonyl-[protein] + ADP + H(+)</text>
        <dbReference type="Rhea" id="RHEA:46608"/>
        <dbReference type="Rhea" id="RHEA-COMP:11060"/>
        <dbReference type="Rhea" id="RHEA-COMP:11605"/>
        <dbReference type="ChEBI" id="CHEBI:15378"/>
        <dbReference type="ChEBI" id="CHEBI:30013"/>
        <dbReference type="ChEBI" id="CHEBI:30616"/>
        <dbReference type="ChEBI" id="CHEBI:61977"/>
        <dbReference type="ChEBI" id="CHEBI:456216"/>
        <dbReference type="EC" id="2.7.11.22"/>
    </reaction>
</comment>
<keyword evidence="6 11" id="KW-0418">Kinase</keyword>
<comment type="catalytic activity">
    <reaction evidence="9">
        <text>L-seryl-[protein] + ATP = O-phospho-L-seryl-[protein] + ADP + H(+)</text>
        <dbReference type="Rhea" id="RHEA:17989"/>
        <dbReference type="Rhea" id="RHEA-COMP:9863"/>
        <dbReference type="Rhea" id="RHEA-COMP:11604"/>
        <dbReference type="ChEBI" id="CHEBI:15378"/>
        <dbReference type="ChEBI" id="CHEBI:29999"/>
        <dbReference type="ChEBI" id="CHEBI:30616"/>
        <dbReference type="ChEBI" id="CHEBI:83421"/>
        <dbReference type="ChEBI" id="CHEBI:456216"/>
        <dbReference type="EC" id="2.7.11.22"/>
    </reaction>
</comment>
<name>A0A7J6XFE2_THATH</name>
<comment type="similarity">
    <text evidence="1">Belongs to the protein kinase superfamily. CMGC Ser/Thr protein kinase family. CDC2/CDKX subfamily.</text>
</comment>
<dbReference type="InterPro" id="IPR050108">
    <property type="entry name" value="CDK"/>
</dbReference>
<dbReference type="InterPro" id="IPR008271">
    <property type="entry name" value="Ser/Thr_kinase_AS"/>
</dbReference>
<dbReference type="FunFam" id="3.30.200.20:FF:000664">
    <property type="entry name" value="Cyclin-dependent kinase F-1"/>
    <property type="match status" value="1"/>
</dbReference>
<dbReference type="SUPFAM" id="SSF56112">
    <property type="entry name" value="Protein kinase-like (PK-like)"/>
    <property type="match status" value="1"/>
</dbReference>
<evidence type="ECO:0000256" key="7">
    <source>
        <dbReference type="ARBA" id="ARBA00022840"/>
    </source>
</evidence>
<evidence type="ECO:0000256" key="1">
    <source>
        <dbReference type="ARBA" id="ARBA00006485"/>
    </source>
</evidence>
<organism evidence="11 12">
    <name type="scientific">Thalictrum thalictroides</name>
    <name type="common">Rue-anemone</name>
    <name type="synonym">Anemone thalictroides</name>
    <dbReference type="NCBI Taxonomy" id="46969"/>
    <lineage>
        <taxon>Eukaryota</taxon>
        <taxon>Viridiplantae</taxon>
        <taxon>Streptophyta</taxon>
        <taxon>Embryophyta</taxon>
        <taxon>Tracheophyta</taxon>
        <taxon>Spermatophyta</taxon>
        <taxon>Magnoliopsida</taxon>
        <taxon>Ranunculales</taxon>
        <taxon>Ranunculaceae</taxon>
        <taxon>Thalictroideae</taxon>
        <taxon>Thalictrum</taxon>
    </lineage>
</organism>
<proteinExistence type="inferred from homology"/>
<dbReference type="GO" id="GO:0004693">
    <property type="term" value="F:cyclin-dependent protein serine/threonine kinase activity"/>
    <property type="evidence" value="ECO:0007669"/>
    <property type="project" value="UniProtKB-EC"/>
</dbReference>
<evidence type="ECO:0000313" key="12">
    <source>
        <dbReference type="Proteomes" id="UP000554482"/>
    </source>
</evidence>
<comment type="caution">
    <text evidence="11">The sequence shown here is derived from an EMBL/GenBank/DDBJ whole genome shotgun (WGS) entry which is preliminary data.</text>
</comment>